<name>S0FET0_9BACT</name>
<gene>
    <name evidence="1" type="ORF">BACCOPRO_03711</name>
</gene>
<sequence length="54" mass="6327">PDSKKGLIRVTEVKIKFGQFDKDEIPNLEELAHYLEKDLTERSVCNSNYKIKFV</sequence>
<organism evidence="1 2">
    <name type="scientific">Phocaeicola coprophilus DSM 18228 = JCM 13818</name>
    <dbReference type="NCBI Taxonomy" id="547042"/>
    <lineage>
        <taxon>Bacteria</taxon>
        <taxon>Pseudomonadati</taxon>
        <taxon>Bacteroidota</taxon>
        <taxon>Bacteroidia</taxon>
        <taxon>Bacteroidales</taxon>
        <taxon>Bacteroidaceae</taxon>
        <taxon>Phocaeicola</taxon>
    </lineage>
</organism>
<reference evidence="1 2" key="1">
    <citation type="submission" date="2008-12" db="EMBL/GenBank/DDBJ databases">
        <authorList>
            <person name="Fulton L."/>
            <person name="Clifton S."/>
            <person name="Fulton B."/>
            <person name="Xu J."/>
            <person name="Minx P."/>
            <person name="Pepin K.H."/>
            <person name="Johnson M."/>
            <person name="Bhonagiri V."/>
            <person name="Nash W.E."/>
            <person name="Mardis E.R."/>
            <person name="Wilson R.K."/>
        </authorList>
    </citation>
    <scope>NUCLEOTIDE SEQUENCE [LARGE SCALE GENOMIC DNA]</scope>
    <source>
        <strain evidence="1 2">DSM 18228</strain>
    </source>
</reference>
<keyword evidence="2" id="KW-1185">Reference proteome</keyword>
<dbReference type="AlphaFoldDB" id="S0FET0"/>
<accession>S0FET0</accession>
<feature type="non-terminal residue" evidence="1">
    <location>
        <position position="1"/>
    </location>
</feature>
<comment type="caution">
    <text evidence="1">The sequence shown here is derived from an EMBL/GenBank/DDBJ whole genome shotgun (WGS) entry which is preliminary data.</text>
</comment>
<evidence type="ECO:0000313" key="1">
    <source>
        <dbReference type="EMBL" id="EEF78186.1"/>
    </source>
</evidence>
<proteinExistence type="predicted"/>
<dbReference type="HOGENOM" id="CLU_3036688_0_0_10"/>
<dbReference type="STRING" id="547042.BACCOPRO_03711"/>
<protein>
    <submittedName>
        <fullName evidence="1">Uncharacterized protein</fullName>
    </submittedName>
</protein>
<dbReference type="Proteomes" id="UP000014073">
    <property type="component" value="Unassembled WGS sequence"/>
</dbReference>
<dbReference type="EMBL" id="ACBW01000229">
    <property type="protein sequence ID" value="EEF78186.1"/>
    <property type="molecule type" value="Genomic_DNA"/>
</dbReference>
<evidence type="ECO:0000313" key="2">
    <source>
        <dbReference type="Proteomes" id="UP000014073"/>
    </source>
</evidence>